<comment type="function">
    <text evidence="9">Part of the tripartite ATP-independent periplasmic (TRAP) transport system.</text>
</comment>
<evidence type="ECO:0000256" key="6">
    <source>
        <dbReference type="ARBA" id="ARBA00022989"/>
    </source>
</evidence>
<dbReference type="EMBL" id="QDKJ01000008">
    <property type="protein sequence ID" value="PWC11935.1"/>
    <property type="molecule type" value="Genomic_DNA"/>
</dbReference>
<keyword evidence="6 9" id="KW-1133">Transmembrane helix</keyword>
<dbReference type="InterPro" id="IPR007387">
    <property type="entry name" value="TRAP_DctQ"/>
</dbReference>
<evidence type="ECO:0000256" key="2">
    <source>
        <dbReference type="ARBA" id="ARBA00022448"/>
    </source>
</evidence>
<dbReference type="RefSeq" id="WP_109054515.1">
    <property type="nucleotide sequence ID" value="NZ_QDKJ01000008.1"/>
</dbReference>
<accession>A0A2U1TRB7</accession>
<evidence type="ECO:0000256" key="3">
    <source>
        <dbReference type="ARBA" id="ARBA00022475"/>
    </source>
</evidence>
<dbReference type="PANTHER" id="PTHR35011">
    <property type="entry name" value="2,3-DIKETO-L-GULONATE TRAP TRANSPORTER SMALL PERMEASE PROTEIN YIAM"/>
    <property type="match status" value="1"/>
</dbReference>
<dbReference type="InterPro" id="IPR055348">
    <property type="entry name" value="DctQ"/>
</dbReference>
<dbReference type="Pfam" id="PF04290">
    <property type="entry name" value="DctQ"/>
    <property type="match status" value="1"/>
</dbReference>
<evidence type="ECO:0000256" key="9">
    <source>
        <dbReference type="RuleBase" id="RU369079"/>
    </source>
</evidence>
<feature type="transmembrane region" description="Helical" evidence="9">
    <location>
        <begin position="127"/>
        <end position="147"/>
    </location>
</feature>
<keyword evidence="12" id="KW-1185">Reference proteome</keyword>
<dbReference type="GO" id="GO:0022857">
    <property type="term" value="F:transmembrane transporter activity"/>
    <property type="evidence" value="ECO:0007669"/>
    <property type="project" value="UniProtKB-UniRule"/>
</dbReference>
<organism evidence="11 12">
    <name type="scientific">Brenneria roseae subsp. americana</name>
    <dbReference type="NCBI Taxonomy" id="1508507"/>
    <lineage>
        <taxon>Bacteria</taxon>
        <taxon>Pseudomonadati</taxon>
        <taxon>Pseudomonadota</taxon>
        <taxon>Gammaproteobacteria</taxon>
        <taxon>Enterobacterales</taxon>
        <taxon>Pectobacteriaceae</taxon>
        <taxon>Brenneria</taxon>
    </lineage>
</organism>
<comment type="subunit">
    <text evidence="9">The complex comprises the extracytoplasmic solute receptor protein and the two transmembrane proteins.</text>
</comment>
<comment type="subcellular location">
    <subcellularLocation>
        <location evidence="1 9">Cell inner membrane</location>
        <topology evidence="1 9">Multi-pass membrane protein</topology>
    </subcellularLocation>
</comment>
<comment type="caution">
    <text evidence="11">The sequence shown here is derived from an EMBL/GenBank/DDBJ whole genome shotgun (WGS) entry which is preliminary data.</text>
</comment>
<dbReference type="AlphaFoldDB" id="A0A2U1TRB7"/>
<dbReference type="GO" id="GO:0005886">
    <property type="term" value="C:plasma membrane"/>
    <property type="evidence" value="ECO:0007669"/>
    <property type="project" value="UniProtKB-SubCell"/>
</dbReference>
<evidence type="ECO:0000259" key="10">
    <source>
        <dbReference type="Pfam" id="PF04290"/>
    </source>
</evidence>
<feature type="transmembrane region" description="Helical" evidence="9">
    <location>
        <begin position="47"/>
        <end position="65"/>
    </location>
</feature>
<keyword evidence="4 9" id="KW-0997">Cell inner membrane</keyword>
<evidence type="ECO:0000256" key="1">
    <source>
        <dbReference type="ARBA" id="ARBA00004429"/>
    </source>
</evidence>
<protein>
    <recommendedName>
        <fullName evidence="9">TRAP transporter small permease protein</fullName>
    </recommendedName>
</protein>
<keyword evidence="5 9" id="KW-0812">Transmembrane</keyword>
<gene>
    <name evidence="11" type="ORF">B4923_11520</name>
</gene>
<sequence>MAYIINKLFRLVDIILVICIISMVVMVFGNVVMRYGFHSGFPVSDELSRFCFFWVIFLGVISASRDQRHLSVDTVQQLLPRLSRKICWGIAQLLVMVCCVLMFYGFWLQHELFVDDPAPVSGVPLLLVYGVIYISSGSMALICIYNISRLLMNKVSEDEYSMAPGGKKKSEEIDAEIE</sequence>
<evidence type="ECO:0000256" key="4">
    <source>
        <dbReference type="ARBA" id="ARBA00022519"/>
    </source>
</evidence>
<evidence type="ECO:0000256" key="8">
    <source>
        <dbReference type="ARBA" id="ARBA00038436"/>
    </source>
</evidence>
<feature type="transmembrane region" description="Helical" evidence="9">
    <location>
        <begin position="12"/>
        <end position="35"/>
    </location>
</feature>
<feature type="transmembrane region" description="Helical" evidence="9">
    <location>
        <begin position="86"/>
        <end position="107"/>
    </location>
</feature>
<reference evidence="11 12" key="1">
    <citation type="submission" date="2018-04" db="EMBL/GenBank/DDBJ databases">
        <title>Brenneria corticis sp.nov.</title>
        <authorList>
            <person name="Li Y."/>
        </authorList>
    </citation>
    <scope>NUCLEOTIDE SEQUENCE [LARGE SCALE GENOMIC DNA]</scope>
    <source>
        <strain evidence="11 12">LMG 27715</strain>
    </source>
</reference>
<name>A0A2U1TRB7_9GAMM</name>
<keyword evidence="3" id="KW-1003">Cell membrane</keyword>
<feature type="domain" description="Tripartite ATP-independent periplasmic transporters DctQ component" evidence="10">
    <location>
        <begin position="23"/>
        <end position="151"/>
    </location>
</feature>
<keyword evidence="2 9" id="KW-0813">Transport</keyword>
<evidence type="ECO:0000256" key="5">
    <source>
        <dbReference type="ARBA" id="ARBA00022692"/>
    </source>
</evidence>
<proteinExistence type="inferred from homology"/>
<dbReference type="Proteomes" id="UP000245138">
    <property type="component" value="Unassembled WGS sequence"/>
</dbReference>
<evidence type="ECO:0000313" key="12">
    <source>
        <dbReference type="Proteomes" id="UP000245138"/>
    </source>
</evidence>
<dbReference type="GO" id="GO:0015740">
    <property type="term" value="P:C4-dicarboxylate transport"/>
    <property type="evidence" value="ECO:0007669"/>
    <property type="project" value="TreeGrafter"/>
</dbReference>
<keyword evidence="7 9" id="KW-0472">Membrane</keyword>
<evidence type="ECO:0000313" key="11">
    <source>
        <dbReference type="EMBL" id="PWC11935.1"/>
    </source>
</evidence>
<evidence type="ECO:0000256" key="7">
    <source>
        <dbReference type="ARBA" id="ARBA00023136"/>
    </source>
</evidence>
<comment type="similarity">
    <text evidence="8 9">Belongs to the TRAP transporter small permease family.</text>
</comment>
<dbReference type="PANTHER" id="PTHR35011:SF2">
    <property type="entry name" value="2,3-DIKETO-L-GULONATE TRAP TRANSPORTER SMALL PERMEASE PROTEIN YIAM"/>
    <property type="match status" value="1"/>
</dbReference>
<dbReference type="OrthoDB" id="2085311at2"/>